<dbReference type="RefSeq" id="WP_316786447.1">
    <property type="nucleotide sequence ID" value="NZ_CP053540.1"/>
</dbReference>
<dbReference type="GO" id="GO:0016757">
    <property type="term" value="F:glycosyltransferase activity"/>
    <property type="evidence" value="ECO:0007669"/>
    <property type="project" value="InterPro"/>
</dbReference>
<dbReference type="SUPFAM" id="SSF53756">
    <property type="entry name" value="UDP-Glycosyltransferase/glycogen phosphorylase"/>
    <property type="match status" value="1"/>
</dbReference>
<name>A0AA96Y5B9_9CYAN</name>
<organism evidence="2">
    <name type="scientific">Thermoleptolyngbya oregonensis NK1-22</name>
    <dbReference type="NCBI Taxonomy" id="2547457"/>
    <lineage>
        <taxon>Bacteria</taxon>
        <taxon>Bacillati</taxon>
        <taxon>Cyanobacteriota</taxon>
        <taxon>Cyanophyceae</taxon>
        <taxon>Oculatellales</taxon>
        <taxon>Oculatellaceae</taxon>
        <taxon>Thermoleptolyngbya</taxon>
    </lineage>
</organism>
<evidence type="ECO:0000259" key="1">
    <source>
        <dbReference type="Pfam" id="PF00534"/>
    </source>
</evidence>
<proteinExistence type="predicted"/>
<dbReference type="InterPro" id="IPR001296">
    <property type="entry name" value="Glyco_trans_1"/>
</dbReference>
<evidence type="ECO:0000313" key="2">
    <source>
        <dbReference type="EMBL" id="WOB43799.1"/>
    </source>
</evidence>
<accession>A0AA96Y5B9</accession>
<feature type="domain" description="Glycosyl transferase family 1" evidence="1">
    <location>
        <begin position="244"/>
        <end position="397"/>
    </location>
</feature>
<sequence>MRNSDSRTYLMVLPVYYYRLDSQTVALESAFVKHLMLLREKISPVFNHLVVGLVEMSDEEYSHRKQWLSVVDESEAGIRFKSLYRVQDLSSKAQQFFQLFRVSNRLRNLISQCDLLHTGLAANIWFPMEFIATLLGRILKKPTVYVVDIDFRNTAQMSYETGTWSLKSYLLCKYIYDSFRALQVYCASKVCSLILLKGEKLCRDFGRGKPNVKNFLDAAHSKHHIIGRDRLAQKLLNLEDQGRPLEVVYFGRLTPYKGVDRCLHAVAIAHHQFGCDVVFHVIGSGEQLEELKRLAQSLKISERVILHGALPFNQDFFEKLYSYHLLLAAPLNEDTPRSALDAMAAGIPILAFDTYYYRDLSATGAVNTVAWPSIEEMSQKIAYYSKNRDLLADMAVQAVEFAKQNTQEEWLQRRFEWTLAFAGITQPALATPQSGQRQLSNVS</sequence>
<dbReference type="Pfam" id="PF00534">
    <property type="entry name" value="Glycos_transf_1"/>
    <property type="match status" value="1"/>
</dbReference>
<dbReference type="Gene3D" id="3.40.50.2000">
    <property type="entry name" value="Glycogen Phosphorylase B"/>
    <property type="match status" value="2"/>
</dbReference>
<protein>
    <submittedName>
        <fullName evidence="2">Glycosyltransferase family 4 protein</fullName>
    </submittedName>
</protein>
<dbReference type="AlphaFoldDB" id="A0AA96Y5B9"/>
<dbReference type="CDD" id="cd03801">
    <property type="entry name" value="GT4_PimA-like"/>
    <property type="match status" value="1"/>
</dbReference>
<dbReference type="EMBL" id="CP053540">
    <property type="protein sequence ID" value="WOB43799.1"/>
    <property type="molecule type" value="Genomic_DNA"/>
</dbReference>
<gene>
    <name evidence="2" type="ORF">HNI00_12020</name>
</gene>
<dbReference type="PANTHER" id="PTHR12526">
    <property type="entry name" value="GLYCOSYLTRANSFERASE"/>
    <property type="match status" value="1"/>
</dbReference>
<dbReference type="KEGG" id="tog:HNI00_12020"/>
<reference evidence="2" key="1">
    <citation type="submission" date="2020-05" db="EMBL/GenBank/DDBJ databases">
        <authorList>
            <person name="Zhu T."/>
            <person name="Keshari N."/>
            <person name="Lu X."/>
        </authorList>
    </citation>
    <scope>NUCLEOTIDE SEQUENCE</scope>
    <source>
        <strain evidence="2">NK1-22</strain>
    </source>
</reference>